<protein>
    <recommendedName>
        <fullName evidence="3">Rab-GAP TBC domain-containing protein</fullName>
    </recommendedName>
</protein>
<proteinExistence type="predicted"/>
<feature type="region of interest" description="Disordered" evidence="2">
    <location>
        <begin position="497"/>
        <end position="567"/>
    </location>
</feature>
<dbReference type="Gene3D" id="1.10.8.1310">
    <property type="match status" value="2"/>
</dbReference>
<evidence type="ECO:0000259" key="3">
    <source>
        <dbReference type="PROSITE" id="PS50086"/>
    </source>
</evidence>
<dbReference type="PANTHER" id="PTHR20913:SF7">
    <property type="entry name" value="RE60063P"/>
    <property type="match status" value="1"/>
</dbReference>
<feature type="compositionally biased region" description="Low complexity" evidence="2">
    <location>
        <begin position="60"/>
        <end position="75"/>
    </location>
</feature>
<feature type="region of interest" description="Disordered" evidence="2">
    <location>
        <begin position="211"/>
        <end position="288"/>
    </location>
</feature>
<feature type="compositionally biased region" description="Low complexity" evidence="2">
    <location>
        <begin position="263"/>
        <end position="286"/>
    </location>
</feature>
<feature type="compositionally biased region" description="Low complexity" evidence="2">
    <location>
        <begin position="1466"/>
        <end position="1477"/>
    </location>
</feature>
<dbReference type="InterPro" id="IPR045913">
    <property type="entry name" value="TBC20/Gyp8-like"/>
</dbReference>
<feature type="compositionally biased region" description="Polar residues" evidence="2">
    <location>
        <begin position="1478"/>
        <end position="1491"/>
    </location>
</feature>
<feature type="compositionally biased region" description="Polar residues" evidence="2">
    <location>
        <begin position="617"/>
        <end position="638"/>
    </location>
</feature>
<feature type="compositionally biased region" description="Polar residues" evidence="2">
    <location>
        <begin position="1083"/>
        <end position="1093"/>
    </location>
</feature>
<feature type="compositionally biased region" description="Low complexity" evidence="2">
    <location>
        <begin position="921"/>
        <end position="937"/>
    </location>
</feature>
<name>A0ABQ7H103_DUNSA</name>
<dbReference type="InterPro" id="IPR035969">
    <property type="entry name" value="Rab-GAP_TBC_sf"/>
</dbReference>
<feature type="region of interest" description="Disordered" evidence="2">
    <location>
        <begin position="832"/>
        <end position="852"/>
    </location>
</feature>
<feature type="region of interest" description="Disordered" evidence="2">
    <location>
        <begin position="1061"/>
        <end position="1096"/>
    </location>
</feature>
<feature type="domain" description="Rab-GAP TBC" evidence="3">
    <location>
        <begin position="1172"/>
        <end position="1358"/>
    </location>
</feature>
<feature type="compositionally biased region" description="Polar residues" evidence="2">
    <location>
        <begin position="382"/>
        <end position="393"/>
    </location>
</feature>
<feature type="compositionally biased region" description="Pro residues" evidence="2">
    <location>
        <begin position="235"/>
        <end position="244"/>
    </location>
</feature>
<evidence type="ECO:0000256" key="1">
    <source>
        <dbReference type="ARBA" id="ARBA00022468"/>
    </source>
</evidence>
<dbReference type="PROSITE" id="PS50086">
    <property type="entry name" value="TBC_RABGAP"/>
    <property type="match status" value="1"/>
</dbReference>
<feature type="compositionally biased region" description="Low complexity" evidence="2">
    <location>
        <begin position="82"/>
        <end position="107"/>
    </location>
</feature>
<feature type="region of interest" description="Disordered" evidence="2">
    <location>
        <begin position="871"/>
        <end position="971"/>
    </location>
</feature>
<feature type="region of interest" description="Disordered" evidence="2">
    <location>
        <begin position="1117"/>
        <end position="1244"/>
    </location>
</feature>
<feature type="region of interest" description="Disordered" evidence="2">
    <location>
        <begin position="1007"/>
        <end position="1044"/>
    </location>
</feature>
<feature type="compositionally biased region" description="Polar residues" evidence="2">
    <location>
        <begin position="247"/>
        <end position="261"/>
    </location>
</feature>
<feature type="compositionally biased region" description="Low complexity" evidence="2">
    <location>
        <begin position="417"/>
        <end position="445"/>
    </location>
</feature>
<evidence type="ECO:0000313" key="5">
    <source>
        <dbReference type="Proteomes" id="UP000815325"/>
    </source>
</evidence>
<feature type="region of interest" description="Disordered" evidence="2">
    <location>
        <begin position="49"/>
        <end position="127"/>
    </location>
</feature>
<feature type="compositionally biased region" description="Low complexity" evidence="2">
    <location>
        <begin position="871"/>
        <end position="908"/>
    </location>
</feature>
<keyword evidence="5" id="KW-1185">Reference proteome</keyword>
<feature type="region of interest" description="Disordered" evidence="2">
    <location>
        <begin position="382"/>
        <end position="402"/>
    </location>
</feature>
<feature type="compositionally biased region" description="Pro residues" evidence="2">
    <location>
        <begin position="909"/>
        <end position="920"/>
    </location>
</feature>
<sequence>MHACMHALTHTQDLTQLRKLAAVRGLVNSSLRARCWPLLCGPPSLLPRQPVPKSAHDPSEVSSGSSSAPSSSRTSTAGQGIPSSTQPSPSKSSTAHASHSKQQQQQQCQHEHLGSKHAAGGGERRREWRGAWAERVARRSGTGSTSHAVDAEWQRFEVLANTRHRDSQVVAVDVDRSLWAFMKGASEAELLAKRAQLQRLINAAVSAHATTTSTSNTNNSSSCPSPAAAPQPASASPPPNPSPAPSQTVNSTSVAASTPSSLAADPPSATVSPPATASTTSPAAPARVAGTAQTIEMQHSSSSAPTKPHTTTAAAAPHTTVFSAPTGAERSADCAHSHANCPSVLAPTCTSPPATNTPPPASSGAAASSACPLAFPGTSSDATSRSCQVSHSTPGVHAPSNPASACCLSPAQTKVATTTTTTTTTTTNTNSSYDNNSGSTDGSNSKALMAGPGGVRACQLVALHRNGHASKGGFEAPRESTLSCVASTTTEGVPVSTATAAGKVSPSPSLSSPPHPSWSSPAKDQRPRDTSEPPTHASSKAPSPSPAAGGRAVDPETARHAAAAANCSAQQHTASAAANSASTAPNFARRGWFGEGVQPQGNSEIPVPEEERPCLTFGSQDPYQRSNVESKSAAQEATPQPLVVCPLSGTPRLPTSPEAATTQPALPHLSSGMKPEAMTPQQQPAHEASALSSAAEMPSVSSGTTSTSLLDNNSNTHQENRGIRGNDPPLTSLPTLTPTAAIPATKSTDVRHPSFPHPPSAPPMPSDLTAPLLPPTSSQSNPPPVNDATFNSLDVGATFCPDHGNSGAVLSPTTTDAASARSDSFARSSVSFKSATEGCSTSEPPPSAGRTFSTASILGITRASSSFSTALASTSHHGTSPALSPAPTDTPTATGAALPESAHSAALPSMPPGPSPPPTDGPAAPATAANPQTAADPGCARNSPNPSVLNEGVSCAMSPTPPHDTTSGVAATPECGASALASSSFVSARSEPHSDGVLPVCAPCESLSRGAHHSSKSHRDGQPRSALDNPHSPQGPHNTSDSDAHNAHLTLCQTACPASDAHIQPHSSLTTASPTADVACTKSHPQVSHNPSFSSQSLAQGGAALAAVPIGSTCSASESSAAASEGHSGEGPTDSTQNMQDKHPFAQQQQQQQQQQQRQWEPQSPPPEPQQLQQQQMRPEGLQSPPPQLQQQEERQPQQLQQLQQQQQQEQHMPSEELQSPAPEPQQLQQQEEGQPQDQQQPSADHQEVFYYQGLHDVASVLLLVMGSERAAFPLLCRLIGPMGPLRDATRPDLLPVLEVLGILYPIMDVADPQIAQQLREAGLPPFFALSWFITWFSHNVTELKDAARLFDLFLSSHPLMPLYLGAVAMCAVREELLACEDMPMMHSMLNNLRLPQLTLPHTLKVGSRVYSTNWDCQGGIHTASADGKTTLAPSLRSADSSSPSVKTARQEEDGSKSHHSHMRHSSSISSESSGGSMTTHRGGSRSAGPTTGSALDLLIQAALQLLKDAPPLVLIKRTRTPLLVSVAPAAQLHPQLNCWTTPLHPPQAQHAAKQPPLSRLLSVLGLGGHARGSGRGVLLLFRVVRECGIGTRCCSVWQCVMMQVWVRRFPQVRHACLPGCDGLVVPCAPGYRHADGVRGM</sequence>
<feature type="compositionally biased region" description="Low complexity" evidence="2">
    <location>
        <begin position="211"/>
        <end position="234"/>
    </location>
</feature>
<feature type="compositionally biased region" description="Low complexity" evidence="2">
    <location>
        <begin position="1147"/>
        <end position="1162"/>
    </location>
</feature>
<feature type="region of interest" description="Disordered" evidence="2">
    <location>
        <begin position="417"/>
        <end position="450"/>
    </location>
</feature>
<dbReference type="Gene3D" id="1.10.472.80">
    <property type="entry name" value="Ypt/Rab-GAP domain of gyp1p, domain 3"/>
    <property type="match status" value="1"/>
</dbReference>
<feature type="region of interest" description="Disordered" evidence="2">
    <location>
        <begin position="294"/>
        <end position="313"/>
    </location>
</feature>
<evidence type="ECO:0000256" key="2">
    <source>
        <dbReference type="SAM" id="MobiDB-lite"/>
    </source>
</evidence>
<feature type="compositionally biased region" description="Low complexity" evidence="2">
    <location>
        <begin position="1197"/>
        <end position="1244"/>
    </location>
</feature>
<feature type="compositionally biased region" description="Polar residues" evidence="2">
    <location>
        <begin position="1065"/>
        <end position="1074"/>
    </location>
</feature>
<feature type="region of interest" description="Disordered" evidence="2">
    <location>
        <begin position="1426"/>
        <end position="1491"/>
    </location>
</feature>
<comment type="caution">
    <text evidence="4">The sequence shown here is derived from an EMBL/GenBank/DDBJ whole genome shotgun (WGS) entry which is preliminary data.</text>
</comment>
<feature type="compositionally biased region" description="Low complexity" evidence="2">
    <location>
        <begin position="299"/>
        <end position="313"/>
    </location>
</feature>
<feature type="compositionally biased region" description="Low complexity" evidence="2">
    <location>
        <begin position="728"/>
        <end position="745"/>
    </location>
</feature>
<dbReference type="Proteomes" id="UP000815325">
    <property type="component" value="Unassembled WGS sequence"/>
</dbReference>
<accession>A0ABQ7H103</accession>
<keyword evidence="1" id="KW-0343">GTPase activation</keyword>
<feature type="region of interest" description="Disordered" evidence="2">
    <location>
        <begin position="350"/>
        <end position="370"/>
    </location>
</feature>
<dbReference type="InterPro" id="IPR000195">
    <property type="entry name" value="Rab-GAP-TBC_dom"/>
</dbReference>
<evidence type="ECO:0000313" key="4">
    <source>
        <dbReference type="EMBL" id="KAF5840534.1"/>
    </source>
</evidence>
<feature type="compositionally biased region" description="Low complexity" evidence="2">
    <location>
        <begin position="533"/>
        <end position="548"/>
    </location>
</feature>
<feature type="compositionally biased region" description="Pro residues" evidence="2">
    <location>
        <begin position="755"/>
        <end position="765"/>
    </location>
</feature>
<feature type="compositionally biased region" description="Low complexity" evidence="2">
    <location>
        <begin position="1432"/>
        <end position="1445"/>
    </location>
</feature>
<organism evidence="4 5">
    <name type="scientific">Dunaliella salina</name>
    <name type="common">Green alga</name>
    <name type="synonym">Protococcus salinus</name>
    <dbReference type="NCBI Taxonomy" id="3046"/>
    <lineage>
        <taxon>Eukaryota</taxon>
        <taxon>Viridiplantae</taxon>
        <taxon>Chlorophyta</taxon>
        <taxon>core chlorophytes</taxon>
        <taxon>Chlorophyceae</taxon>
        <taxon>CS clade</taxon>
        <taxon>Chlamydomonadales</taxon>
        <taxon>Dunaliellaceae</taxon>
        <taxon>Dunaliella</taxon>
    </lineage>
</organism>
<dbReference type="Pfam" id="PF00566">
    <property type="entry name" value="RabGAP-TBC"/>
    <property type="match status" value="1"/>
</dbReference>
<dbReference type="EMBL" id="MU069511">
    <property type="protein sequence ID" value="KAF5840534.1"/>
    <property type="molecule type" value="Genomic_DNA"/>
</dbReference>
<feature type="region of interest" description="Disordered" evidence="2">
    <location>
        <begin position="591"/>
        <end position="783"/>
    </location>
</feature>
<dbReference type="PANTHER" id="PTHR20913">
    <property type="entry name" value="TBC1 DOMAIN FAMILY MEMBER 20/GTPASE"/>
    <property type="match status" value="1"/>
</dbReference>
<dbReference type="SUPFAM" id="SSF47923">
    <property type="entry name" value="Ypt/Rab-GAP domain of gyp1p"/>
    <property type="match status" value="2"/>
</dbReference>
<feature type="compositionally biased region" description="Low complexity" evidence="2">
    <location>
        <begin position="688"/>
        <end position="716"/>
    </location>
</feature>
<gene>
    <name evidence="4" type="ORF">DUNSADRAFT_16475</name>
</gene>
<feature type="compositionally biased region" description="Low complexity" evidence="2">
    <location>
        <begin position="1117"/>
        <end position="1126"/>
    </location>
</feature>
<reference evidence="4" key="1">
    <citation type="submission" date="2017-08" db="EMBL/GenBank/DDBJ databases">
        <authorList>
            <person name="Polle J.E."/>
            <person name="Barry K."/>
            <person name="Cushman J."/>
            <person name="Schmutz J."/>
            <person name="Tran D."/>
            <person name="Hathwaick L.T."/>
            <person name="Yim W.C."/>
            <person name="Jenkins J."/>
            <person name="Mckie-Krisberg Z.M."/>
            <person name="Prochnik S."/>
            <person name="Lindquist E."/>
            <person name="Dockter R.B."/>
            <person name="Adam C."/>
            <person name="Molina H."/>
            <person name="Bunkerborg J."/>
            <person name="Jin E."/>
            <person name="Buchheim M."/>
            <person name="Magnuson J."/>
        </authorList>
    </citation>
    <scope>NUCLEOTIDE SEQUENCE</scope>
    <source>
        <strain evidence="4">CCAP 19/18</strain>
    </source>
</reference>
<feature type="compositionally biased region" description="Low complexity" evidence="2">
    <location>
        <begin position="1170"/>
        <end position="1183"/>
    </location>
</feature>